<keyword evidence="1" id="KW-0812">Transmembrane</keyword>
<feature type="transmembrane region" description="Helical" evidence="1">
    <location>
        <begin position="78"/>
        <end position="96"/>
    </location>
</feature>
<keyword evidence="1" id="KW-1133">Transmembrane helix</keyword>
<keyword evidence="1" id="KW-0472">Membrane</keyword>
<evidence type="ECO:0000313" key="3">
    <source>
        <dbReference type="EMBL" id="SMH65911.1"/>
    </source>
</evidence>
<dbReference type="EMBL" id="LT841305">
    <property type="protein sequence ID" value="SMH65911.1"/>
    <property type="molecule type" value="Genomic_DNA"/>
</dbReference>
<proteinExistence type="predicted"/>
<protein>
    <submittedName>
        <fullName evidence="2">Uncharacterized protein</fullName>
    </submittedName>
</protein>
<dbReference type="RefSeq" id="WP_231551175.1">
    <property type="nucleotide sequence ID" value="NZ_CCCS020000037.1"/>
</dbReference>
<feature type="transmembrane region" description="Helical" evidence="1">
    <location>
        <begin position="27"/>
        <end position="57"/>
    </location>
</feature>
<evidence type="ECO:0000313" key="2">
    <source>
        <dbReference type="EMBL" id="CDQ10770.1"/>
    </source>
</evidence>
<feature type="transmembrane region" description="Helical" evidence="1">
    <location>
        <begin position="186"/>
        <end position="204"/>
    </location>
</feature>
<dbReference type="AlphaFoldDB" id="A0A060UQP8"/>
<dbReference type="EMBL" id="CCCS020000037">
    <property type="protein sequence ID" value="CDQ10770.1"/>
    <property type="molecule type" value="Genomic_DNA"/>
</dbReference>
<evidence type="ECO:0000313" key="4">
    <source>
        <dbReference type="Proteomes" id="UP000193925"/>
    </source>
</evidence>
<reference evidence="2" key="2">
    <citation type="submission" date="2014-07" db="EMBL/GenBank/DDBJ databases">
        <title>Initial genome analysis of the psychrotolerant acidophile Acidithiobacillus ferrivorans CF27: insights into iron and sulfur oxidation pathways and into biofilm formation.</title>
        <authorList>
            <person name="Talla E."/>
            <person name="Hedrich S."/>
            <person name="Mangenot S."/>
            <person name="Ji B."/>
            <person name="Johnson D.B."/>
            <person name="Barbe V."/>
            <person name="Bonnefoy V."/>
        </authorList>
    </citation>
    <scope>NUCLEOTIDE SEQUENCE [LARGE SCALE GENOMIC DNA]</scope>
    <source>
        <strain evidence="2">CF27</strain>
    </source>
</reference>
<accession>A0A060UQP8</accession>
<reference evidence="2" key="1">
    <citation type="submission" date="2014-03" db="EMBL/GenBank/DDBJ databases">
        <authorList>
            <person name="Genoscope - CEA"/>
        </authorList>
    </citation>
    <scope>NUCLEOTIDE SEQUENCE [LARGE SCALE GENOMIC DNA]</scope>
    <source>
        <strain evidence="2">CF27</strain>
    </source>
</reference>
<evidence type="ECO:0000256" key="1">
    <source>
        <dbReference type="SAM" id="Phobius"/>
    </source>
</evidence>
<name>A0A060UQP8_9PROT</name>
<feature type="transmembrane region" description="Helical" evidence="1">
    <location>
        <begin position="210"/>
        <end position="229"/>
    </location>
</feature>
<gene>
    <name evidence="3" type="ORF">AFERRI_20700</name>
    <name evidence="2" type="ORF">AFERRI_420068</name>
</gene>
<feature type="transmembrane region" description="Helical" evidence="1">
    <location>
        <begin position="140"/>
        <end position="159"/>
    </location>
</feature>
<sequence length="259" mass="29043">MAWKWLDRMVSWVEGGAGLVAARPKPWLAFAAGAMLFTAIPFPGWLMDALAPLGLLVGLRIVGRSEGEEYTAQQTRHALHVAVLWGMVFAVFGMIFEFGRDVVVMGGILAGIQMPWNNGSGLGHGFWGWWFAFGERFSDLALMPYFWFSPAFFGIALALHKGHGWLESEVETTLTLIFRPELRDPLIALWAIILISNVLIPSFSQVWLGLVVWVLGPPVIYVAYQDIFADKQRPRRDKKEKAAPKFVLQGHPQPVRIKI</sequence>
<dbReference type="Proteomes" id="UP000193925">
    <property type="component" value="Chromosome AFERRI"/>
</dbReference>
<organism evidence="2">
    <name type="scientific">Acidithiobacillus ferrivorans</name>
    <dbReference type="NCBI Taxonomy" id="160808"/>
    <lineage>
        <taxon>Bacteria</taxon>
        <taxon>Pseudomonadati</taxon>
        <taxon>Pseudomonadota</taxon>
        <taxon>Acidithiobacillia</taxon>
        <taxon>Acidithiobacillales</taxon>
        <taxon>Acidithiobacillaceae</taxon>
        <taxon>Acidithiobacillus</taxon>
    </lineage>
</organism>
<keyword evidence="4" id="KW-1185">Reference proteome</keyword>
<reference evidence="3 4" key="3">
    <citation type="submission" date="2017-03" db="EMBL/GenBank/DDBJ databases">
        <authorList>
            <person name="Regsiter A."/>
            <person name="William W."/>
        </authorList>
    </citation>
    <scope>NUCLEOTIDE SEQUENCE [LARGE SCALE GENOMIC DNA]</scope>
    <source>
        <strain evidence="3">PRJEB5721</strain>
    </source>
</reference>